<protein>
    <recommendedName>
        <fullName evidence="4">AAA+ ATPase domain-containing protein</fullName>
    </recommendedName>
</protein>
<organism evidence="5 6">
    <name type="scientific">Phytophthora megakarya</name>
    <dbReference type="NCBI Taxonomy" id="4795"/>
    <lineage>
        <taxon>Eukaryota</taxon>
        <taxon>Sar</taxon>
        <taxon>Stramenopiles</taxon>
        <taxon>Oomycota</taxon>
        <taxon>Peronosporomycetes</taxon>
        <taxon>Peronosporales</taxon>
        <taxon>Peronosporaceae</taxon>
        <taxon>Phytophthora</taxon>
    </lineage>
</organism>
<evidence type="ECO:0000256" key="1">
    <source>
        <dbReference type="ARBA" id="ARBA00022741"/>
    </source>
</evidence>
<dbReference type="PANTHER" id="PTHR20953:SF3">
    <property type="entry name" value="P-LOOP CONTAINING NUCLEOSIDE TRIPHOSPHATE HYDROLASES SUPERFAMILY PROTEIN"/>
    <property type="match status" value="1"/>
</dbReference>
<sequence length="557" mass="61588">MATAKTKTYVKMSKGGDVPKAPVPKTKTTQTTEKAAAMNSPLPVTVIAKDAELQNFLDKRNNSFALPGSTIGVYFPLASQCYSDANQDERDQVIAIVISSTAPDEGTAVLLISSLSKTRIITGLSTLLEDPSVVKVMYKIHQAAYCLHTYGLENPTLVNCVDLQLLYESRVKTTVLNADMNQIISYCSQERKADQAQTLHSYKACLDRLTTIHRTKLELHCELEPLLDLLPLSYRDAILNIDNYHSRLVDVVVDEGKIPIVYTGKRQRIELSQDEVSKETITEILVKLGGEMRIGNDNRAGIDRQLHRISVMRSKTDDIYAYTMRVGRALRNAACVLTDLLLSSQHANKSVLVLGHPGSGKTTLIRDMARFVSETKENVCIIDTSNEIGGDGLIPHKCVGWSRRMMVKSLEAQAGVMVECVQNHTVETLVVDEIGRKPEVLSASTVRQRGPRLIASAHGDFRALIKNPELKGLVGGSQQVTVGDAEAKASNKGKLQTQRAGNPIFDVIVELDHVVRGRCQIIWDVAKAVDTVLEHNCYSFETRRWDVNTRGVQVIRN</sequence>
<dbReference type="GO" id="GO:0005524">
    <property type="term" value="F:ATP binding"/>
    <property type="evidence" value="ECO:0007669"/>
    <property type="project" value="UniProtKB-KW"/>
</dbReference>
<evidence type="ECO:0000259" key="4">
    <source>
        <dbReference type="SMART" id="SM00382"/>
    </source>
</evidence>
<dbReference type="CDD" id="cd00009">
    <property type="entry name" value="AAA"/>
    <property type="match status" value="1"/>
</dbReference>
<dbReference type="STRING" id="4795.A0A225W4S4"/>
<gene>
    <name evidence="5" type="ORF">PHMEG_00015068</name>
</gene>
<evidence type="ECO:0000256" key="3">
    <source>
        <dbReference type="SAM" id="MobiDB-lite"/>
    </source>
</evidence>
<name>A0A225W4S4_9STRA</name>
<evidence type="ECO:0000313" key="6">
    <source>
        <dbReference type="Proteomes" id="UP000198211"/>
    </source>
</evidence>
<accession>A0A225W4S4</accession>
<dbReference type="SMART" id="SM00382">
    <property type="entry name" value="AAA"/>
    <property type="match status" value="1"/>
</dbReference>
<dbReference type="InterPro" id="IPR036397">
    <property type="entry name" value="RNaseH_sf"/>
</dbReference>
<dbReference type="Gene3D" id="3.40.50.300">
    <property type="entry name" value="P-loop containing nucleotide triphosphate hydrolases"/>
    <property type="match status" value="1"/>
</dbReference>
<dbReference type="Proteomes" id="UP000198211">
    <property type="component" value="Unassembled WGS sequence"/>
</dbReference>
<dbReference type="Pfam" id="PF19568">
    <property type="entry name" value="Spore_III_AA"/>
    <property type="match status" value="1"/>
</dbReference>
<dbReference type="OrthoDB" id="26838at2759"/>
<dbReference type="Gene3D" id="3.30.420.10">
    <property type="entry name" value="Ribonuclease H-like superfamily/Ribonuclease H"/>
    <property type="match status" value="1"/>
</dbReference>
<keyword evidence="1" id="KW-0547">Nucleotide-binding</keyword>
<feature type="compositionally biased region" description="Low complexity" evidence="3">
    <location>
        <begin position="19"/>
        <end position="34"/>
    </location>
</feature>
<dbReference type="SUPFAM" id="SSF52540">
    <property type="entry name" value="P-loop containing nucleoside triphosphate hydrolases"/>
    <property type="match status" value="1"/>
</dbReference>
<keyword evidence="6" id="KW-1185">Reference proteome</keyword>
<keyword evidence="2" id="KW-0067">ATP-binding</keyword>
<proteinExistence type="predicted"/>
<feature type="region of interest" description="Disordered" evidence="3">
    <location>
        <begin position="13"/>
        <end position="34"/>
    </location>
</feature>
<feature type="domain" description="AAA+ ATPase" evidence="4">
    <location>
        <begin position="347"/>
        <end position="469"/>
    </location>
</feature>
<dbReference type="InterPro" id="IPR027417">
    <property type="entry name" value="P-loop_NTPase"/>
</dbReference>
<dbReference type="InterPro" id="IPR045735">
    <property type="entry name" value="Spore_III_AA_AAA+_ATPase"/>
</dbReference>
<dbReference type="GO" id="GO:0003676">
    <property type="term" value="F:nucleic acid binding"/>
    <property type="evidence" value="ECO:0007669"/>
    <property type="project" value="InterPro"/>
</dbReference>
<evidence type="ECO:0000256" key="2">
    <source>
        <dbReference type="ARBA" id="ARBA00022840"/>
    </source>
</evidence>
<dbReference type="EMBL" id="NBNE01002010">
    <property type="protein sequence ID" value="OWZ11850.1"/>
    <property type="molecule type" value="Genomic_DNA"/>
</dbReference>
<comment type="caution">
    <text evidence="5">The sequence shown here is derived from an EMBL/GenBank/DDBJ whole genome shotgun (WGS) entry which is preliminary data.</text>
</comment>
<dbReference type="AlphaFoldDB" id="A0A225W4S4"/>
<reference evidence="6" key="1">
    <citation type="submission" date="2017-03" db="EMBL/GenBank/DDBJ databases">
        <title>Phytopthora megakarya and P. palmivora, two closely related causual agents of cacao black pod achieved similar genome size and gene model numbers by different mechanisms.</title>
        <authorList>
            <person name="Ali S."/>
            <person name="Shao J."/>
            <person name="Larry D.J."/>
            <person name="Kronmiller B."/>
            <person name="Shen D."/>
            <person name="Strem M.D."/>
            <person name="Melnick R.L."/>
            <person name="Guiltinan M.J."/>
            <person name="Tyler B.M."/>
            <person name="Meinhardt L.W."/>
            <person name="Bailey B.A."/>
        </authorList>
    </citation>
    <scope>NUCLEOTIDE SEQUENCE [LARGE SCALE GENOMIC DNA]</scope>
    <source>
        <strain evidence="6">zdho120</strain>
    </source>
</reference>
<evidence type="ECO:0000313" key="5">
    <source>
        <dbReference type="EMBL" id="OWZ11850.1"/>
    </source>
</evidence>
<dbReference type="PANTHER" id="PTHR20953">
    <property type="entry name" value="KINASE-RELATED"/>
    <property type="match status" value="1"/>
</dbReference>
<dbReference type="InterPro" id="IPR003593">
    <property type="entry name" value="AAA+_ATPase"/>
</dbReference>